<accession>A0A0F6VYS7</accession>
<evidence type="ECO:0000313" key="8">
    <source>
        <dbReference type="EMBL" id="AKF03081.1"/>
    </source>
</evidence>
<dbReference type="SUPFAM" id="SSF47384">
    <property type="entry name" value="Homodimeric domain of signal transducing histidine kinase"/>
    <property type="match status" value="1"/>
</dbReference>
<feature type="domain" description="PAC" evidence="7">
    <location>
        <begin position="201"/>
        <end position="253"/>
    </location>
</feature>
<evidence type="ECO:0000259" key="6">
    <source>
        <dbReference type="PROSITE" id="PS50112"/>
    </source>
</evidence>
<dbReference type="NCBIfam" id="TIGR00229">
    <property type="entry name" value="sensory_box"/>
    <property type="match status" value="1"/>
</dbReference>
<dbReference type="PROSITE" id="PS50109">
    <property type="entry name" value="HIS_KIN"/>
    <property type="match status" value="1"/>
</dbReference>
<organism evidence="8 9">
    <name type="scientific">Sandaracinus amylolyticus</name>
    <dbReference type="NCBI Taxonomy" id="927083"/>
    <lineage>
        <taxon>Bacteria</taxon>
        <taxon>Pseudomonadati</taxon>
        <taxon>Myxococcota</taxon>
        <taxon>Polyangia</taxon>
        <taxon>Polyangiales</taxon>
        <taxon>Sandaracinaceae</taxon>
        <taxon>Sandaracinus</taxon>
    </lineage>
</organism>
<dbReference type="InterPro" id="IPR004358">
    <property type="entry name" value="Sig_transdc_His_kin-like_C"/>
</dbReference>
<dbReference type="PROSITE" id="PS50112">
    <property type="entry name" value="PAS"/>
    <property type="match status" value="1"/>
</dbReference>
<dbReference type="SMART" id="SM00387">
    <property type="entry name" value="HATPase_c"/>
    <property type="match status" value="1"/>
</dbReference>
<dbReference type="InterPro" id="IPR036890">
    <property type="entry name" value="HATPase_C_sf"/>
</dbReference>
<keyword evidence="3" id="KW-0597">Phosphoprotein</keyword>
<dbReference type="InterPro" id="IPR003594">
    <property type="entry name" value="HATPase_dom"/>
</dbReference>
<dbReference type="GO" id="GO:0000155">
    <property type="term" value="F:phosphorelay sensor kinase activity"/>
    <property type="evidence" value="ECO:0007669"/>
    <property type="project" value="InterPro"/>
</dbReference>
<dbReference type="PANTHER" id="PTHR43065:SF42">
    <property type="entry name" value="TWO-COMPONENT SENSOR PPRA"/>
    <property type="match status" value="1"/>
</dbReference>
<evidence type="ECO:0000259" key="5">
    <source>
        <dbReference type="PROSITE" id="PS50110"/>
    </source>
</evidence>
<gene>
    <name evidence="8" type="ORF">DB32_000230</name>
</gene>
<dbReference type="SMART" id="SM00086">
    <property type="entry name" value="PAC"/>
    <property type="match status" value="2"/>
</dbReference>
<dbReference type="InterPro" id="IPR005467">
    <property type="entry name" value="His_kinase_dom"/>
</dbReference>
<feature type="domain" description="Response regulatory" evidence="5">
    <location>
        <begin position="519"/>
        <end position="634"/>
    </location>
</feature>
<dbReference type="CDD" id="cd00130">
    <property type="entry name" value="PAS"/>
    <property type="match status" value="2"/>
</dbReference>
<proteinExistence type="predicted"/>
<dbReference type="EC" id="2.7.13.3" evidence="2"/>
<dbReference type="AlphaFoldDB" id="A0A0F6VYS7"/>
<dbReference type="EMBL" id="CP011125">
    <property type="protein sequence ID" value="AKF03081.1"/>
    <property type="molecule type" value="Genomic_DNA"/>
</dbReference>
<feature type="domain" description="PAS" evidence="6">
    <location>
        <begin position="24"/>
        <end position="82"/>
    </location>
</feature>
<dbReference type="Gene3D" id="3.30.565.10">
    <property type="entry name" value="Histidine kinase-like ATPase, C-terminal domain"/>
    <property type="match status" value="1"/>
</dbReference>
<dbReference type="InterPro" id="IPR000700">
    <property type="entry name" value="PAS-assoc_C"/>
</dbReference>
<evidence type="ECO:0000313" key="9">
    <source>
        <dbReference type="Proteomes" id="UP000034883"/>
    </source>
</evidence>
<dbReference type="InterPro" id="IPR001610">
    <property type="entry name" value="PAC"/>
</dbReference>
<keyword evidence="8" id="KW-0808">Transferase</keyword>
<name>A0A0F6VYS7_9BACT</name>
<keyword evidence="8" id="KW-0418">Kinase</keyword>
<dbReference type="PRINTS" id="PR00344">
    <property type="entry name" value="BCTRLSENSOR"/>
</dbReference>
<dbReference type="SMART" id="SM00091">
    <property type="entry name" value="PAS"/>
    <property type="match status" value="2"/>
</dbReference>
<dbReference type="Pfam" id="PF00072">
    <property type="entry name" value="Response_reg"/>
    <property type="match status" value="1"/>
</dbReference>
<dbReference type="PROSITE" id="PS50110">
    <property type="entry name" value="RESPONSE_REGULATORY"/>
    <property type="match status" value="1"/>
</dbReference>
<dbReference type="CDD" id="cd00156">
    <property type="entry name" value="REC"/>
    <property type="match status" value="1"/>
</dbReference>
<dbReference type="SUPFAM" id="SSF52172">
    <property type="entry name" value="CheY-like"/>
    <property type="match status" value="1"/>
</dbReference>
<dbReference type="PROSITE" id="PS50113">
    <property type="entry name" value="PAC"/>
    <property type="match status" value="1"/>
</dbReference>
<evidence type="ECO:0000256" key="3">
    <source>
        <dbReference type="PROSITE-ProRule" id="PRU00169"/>
    </source>
</evidence>
<dbReference type="KEGG" id="samy:DB32_000230"/>
<dbReference type="Proteomes" id="UP000034883">
    <property type="component" value="Chromosome"/>
</dbReference>
<evidence type="ECO:0000259" key="4">
    <source>
        <dbReference type="PROSITE" id="PS50109"/>
    </source>
</evidence>
<feature type="modified residue" description="4-aspartylphosphate" evidence="3">
    <location>
        <position position="570"/>
    </location>
</feature>
<dbReference type="PANTHER" id="PTHR43065">
    <property type="entry name" value="SENSOR HISTIDINE KINASE"/>
    <property type="match status" value="1"/>
</dbReference>
<dbReference type="Pfam" id="PF13426">
    <property type="entry name" value="PAS_9"/>
    <property type="match status" value="2"/>
</dbReference>
<dbReference type="Gene3D" id="3.30.450.20">
    <property type="entry name" value="PAS domain"/>
    <property type="match status" value="2"/>
</dbReference>
<dbReference type="Gene3D" id="1.10.287.130">
    <property type="match status" value="1"/>
</dbReference>
<evidence type="ECO:0000256" key="2">
    <source>
        <dbReference type="ARBA" id="ARBA00012438"/>
    </source>
</evidence>
<dbReference type="SUPFAM" id="SSF55874">
    <property type="entry name" value="ATPase domain of HSP90 chaperone/DNA topoisomerase II/histidine kinase"/>
    <property type="match status" value="1"/>
</dbReference>
<dbReference type="InterPro" id="IPR011006">
    <property type="entry name" value="CheY-like_superfamily"/>
</dbReference>
<keyword evidence="9" id="KW-1185">Reference proteome</keyword>
<evidence type="ECO:0000256" key="1">
    <source>
        <dbReference type="ARBA" id="ARBA00000085"/>
    </source>
</evidence>
<evidence type="ECO:0000259" key="7">
    <source>
        <dbReference type="PROSITE" id="PS50113"/>
    </source>
</evidence>
<dbReference type="InterPro" id="IPR036097">
    <property type="entry name" value="HisK_dim/P_sf"/>
</dbReference>
<comment type="catalytic activity">
    <reaction evidence="1">
        <text>ATP + protein L-histidine = ADP + protein N-phospho-L-histidine.</text>
        <dbReference type="EC" id="2.7.13.3"/>
    </reaction>
</comment>
<protein>
    <recommendedName>
        <fullName evidence="2">histidine kinase</fullName>
        <ecNumber evidence="2">2.7.13.3</ecNumber>
    </recommendedName>
</protein>
<dbReference type="InterPro" id="IPR035965">
    <property type="entry name" value="PAS-like_dom_sf"/>
</dbReference>
<dbReference type="InterPro" id="IPR001789">
    <property type="entry name" value="Sig_transdc_resp-reg_receiver"/>
</dbReference>
<dbReference type="STRING" id="927083.DB32_000230"/>
<dbReference type="SUPFAM" id="SSF55785">
    <property type="entry name" value="PYP-like sensor domain (PAS domain)"/>
    <property type="match status" value="2"/>
</dbReference>
<dbReference type="SMART" id="SM00448">
    <property type="entry name" value="REC"/>
    <property type="match status" value="1"/>
</dbReference>
<sequence>MPYEETPVASAIDLPVPDVPSLGVVLVDLRSCRVVQANEALLALLGISREELARAPLELATPIAQESRPVLATALAEVAASGRFTPFELTVSRRDGTGRRVWLTGTRHPARHDLALVYVVDITQSCQLVDALRDSEERARRLAEASFEGLFVHDGGVILDVNDVIPPMFATTREQMLGRNAMEFADESSRALLRDNIARQYELPYEAVGRRADGTTFPMEVLGKPIPFEGRIVRVTAVRDLTERKRTEAALREAESALLHAQKLESLGVLAGGIAHDFNNLLAIVLAFTGVAQRHIDPESPAYGALREVEHASRRAADLTRQMLVYSGRSARMIAPLSLDEVVRGIAQLASSSFSKKVALELSLAGELPQLAADRSQIEQLVLNLLTNASEAIGDEPGTIAVRTRAVELAAGAVDAATTQATLPAGRYLELEVRDTGCGMDESTRARMFDPFFSTKAHGRGLGLSAMLGILRSHGAGLAITTAPGAGTTFRVYFPVADRIEGPARPPSVAPAPRREGAVVLIADDEPALRRATRGVLVSAGYRVLEAADGAEAVDVFQRHADVVALVLLDLHMPKLDGREAFTAIRAIEPHVRVLLTSGFDVREVLEGMRGKTVSFLPKPSTSSELLAAVDAALAAPAP</sequence>
<dbReference type="InterPro" id="IPR000014">
    <property type="entry name" value="PAS"/>
</dbReference>
<feature type="domain" description="Histidine kinase" evidence="4">
    <location>
        <begin position="273"/>
        <end position="498"/>
    </location>
</feature>
<reference evidence="8 9" key="1">
    <citation type="submission" date="2015-03" db="EMBL/GenBank/DDBJ databases">
        <title>Genome assembly of Sandaracinus amylolyticus DSM 53668.</title>
        <authorList>
            <person name="Sharma G."/>
            <person name="Subramanian S."/>
        </authorList>
    </citation>
    <scope>NUCLEOTIDE SEQUENCE [LARGE SCALE GENOMIC DNA]</scope>
    <source>
        <strain evidence="8 9">DSM 53668</strain>
    </source>
</reference>
<dbReference type="Gene3D" id="3.40.50.2300">
    <property type="match status" value="1"/>
</dbReference>
<dbReference type="Pfam" id="PF02518">
    <property type="entry name" value="HATPase_c"/>
    <property type="match status" value="1"/>
</dbReference>